<name>A0A5R9J9G4_9PROT</name>
<protein>
    <submittedName>
        <fullName evidence="2">Flp pilus assembly protein CpaB</fullName>
    </submittedName>
</protein>
<dbReference type="Proteomes" id="UP000305654">
    <property type="component" value="Unassembled WGS sequence"/>
</dbReference>
<feature type="domain" description="Flp pilus assembly protein RcpC/CpaB" evidence="1">
    <location>
        <begin position="123"/>
        <end position="243"/>
    </location>
</feature>
<reference evidence="2 3" key="1">
    <citation type="submission" date="2019-05" db="EMBL/GenBank/DDBJ databases">
        <authorList>
            <person name="Pankratov T."/>
            <person name="Grouzdev D."/>
        </authorList>
    </citation>
    <scope>NUCLEOTIDE SEQUENCE [LARGE SCALE GENOMIC DNA]</scope>
    <source>
        <strain evidence="2 3">KEBCLARHB70R</strain>
    </source>
</reference>
<dbReference type="InterPro" id="IPR031571">
    <property type="entry name" value="RcpC_dom"/>
</dbReference>
<comment type="caution">
    <text evidence="2">The sequence shown here is derived from an EMBL/GenBank/DDBJ whole genome shotgun (WGS) entry which is preliminary data.</text>
</comment>
<dbReference type="EMBL" id="VCDI01000010">
    <property type="protein sequence ID" value="TLU70868.1"/>
    <property type="molecule type" value="Genomic_DNA"/>
</dbReference>
<dbReference type="Pfam" id="PF16976">
    <property type="entry name" value="RcpC"/>
    <property type="match status" value="1"/>
</dbReference>
<evidence type="ECO:0000259" key="1">
    <source>
        <dbReference type="Pfam" id="PF16976"/>
    </source>
</evidence>
<dbReference type="RefSeq" id="WP_138327809.1">
    <property type="nucleotide sequence ID" value="NZ_VCDI01000010.1"/>
</dbReference>
<dbReference type="CDD" id="cd11614">
    <property type="entry name" value="SAF_CpaB_FlgA_like"/>
    <property type="match status" value="1"/>
</dbReference>
<dbReference type="OrthoDB" id="163768at2"/>
<dbReference type="AlphaFoldDB" id="A0A5R9J9G4"/>
<proteinExistence type="predicted"/>
<organism evidence="2 3">
    <name type="scientific">Lichenicoccus roseus</name>
    <dbReference type="NCBI Taxonomy" id="2683649"/>
    <lineage>
        <taxon>Bacteria</taxon>
        <taxon>Pseudomonadati</taxon>
        <taxon>Pseudomonadota</taxon>
        <taxon>Alphaproteobacteria</taxon>
        <taxon>Acetobacterales</taxon>
        <taxon>Acetobacteraceae</taxon>
        <taxon>Lichenicoccus</taxon>
    </lineage>
</organism>
<gene>
    <name evidence="2" type="primary">cpaB</name>
    <name evidence="2" type="ORF">FE263_19990</name>
</gene>
<dbReference type="NCBIfam" id="TIGR03177">
    <property type="entry name" value="pilus_cpaB"/>
    <property type="match status" value="1"/>
</dbReference>
<keyword evidence="3" id="KW-1185">Reference proteome</keyword>
<evidence type="ECO:0000313" key="3">
    <source>
        <dbReference type="Proteomes" id="UP000305654"/>
    </source>
</evidence>
<accession>A0A5R9J9G4</accession>
<sequence>MLLRIALFALMAIGLAGFGAVTWRATHLPPPPPPVMATARVAPPPPPVTASVLVAASNLQGGSFLHPDDVTTATLEKATLPANVELDTKANRASLNGALVRHSLTAAQTLTSADVILPGEHGFVAAILAPGMRAIMVGSEQIAGDTALLSPGDRVDIILTDVQEEISGSKLALARKILAETVLTNVRILSVDQQLVQRATVDKKASQPGLPVGPGGLTLEVTPLEAEHLVLALKIGKIALALRPAETSAGSGIALARADLPGRAPPPPVRAGDVMHSLNAPTDLHGAISAVRVYDSSGEKDFQF</sequence>
<dbReference type="InterPro" id="IPR017592">
    <property type="entry name" value="Pilus_assmbl_Flp-typ_CpaB"/>
</dbReference>
<evidence type="ECO:0000313" key="2">
    <source>
        <dbReference type="EMBL" id="TLU70868.1"/>
    </source>
</evidence>